<reference evidence="8 9" key="1">
    <citation type="submission" date="2019-06" db="EMBL/GenBank/DDBJ databases">
        <title>Genomics analysis of Aphanomyces spp. identifies a new class of oomycete effector associated with host adaptation.</title>
        <authorList>
            <person name="Gaulin E."/>
        </authorList>
    </citation>
    <scope>NUCLEOTIDE SEQUENCE [LARGE SCALE GENOMIC DNA]</scope>
    <source>
        <strain evidence="8 9">E</strain>
    </source>
</reference>
<evidence type="ECO:0000256" key="3">
    <source>
        <dbReference type="ARBA" id="ARBA00022989"/>
    </source>
</evidence>
<evidence type="ECO:0000259" key="7">
    <source>
        <dbReference type="Pfam" id="PF16209"/>
    </source>
</evidence>
<dbReference type="AlphaFoldDB" id="A0A6A5AXK6"/>
<evidence type="ECO:0000256" key="5">
    <source>
        <dbReference type="SAM" id="Phobius"/>
    </source>
</evidence>
<sequence length="528" mass="58989">MAAAPLEGTKSMDTLLAAENVSASGRRIPISTSESGLPPGRVLFINDRSATSAAMAKLGLTCASNVVRTSKYSVLSFIPKNLMEQFRRVANFYFLIISLLQLATPYSPTNQYSTIGPLVLVLVATMIKEAVEDKVRHDADKTVNRAKTLVFVDATRGYQERMWQELQVGDVVKVLEGECFPADLVLLESSNIDGQAQVETANLDGETDLKTRTRPEWKLDWVNVSMFPSMVTAEIRCEAPNRRLYTFDGVVKIKQEGRLAWEVPLTITNIVLRGMKLSHTTYVEGVVVASGAETKLIQNTKQSPSKFSRLDVIANRCILVIFSVLCIVCCVSTAWSTWRSTMYFNRVGSKMTTAFGNTTNWSYLWDQDIPSTFITFLILYNNLVPISLYISLEVVKWYQAKQIESDPEMLDPVTGRSVQARTSNLNEDVGQIRYLFSDKTGTITKNEMVLKLISLGHVVYDNIPVRDKRIDSSPSLHRNAPVDQVDRITTRLRAYSANVMPYSMLTQHGTYPDHSAGCDAVRAVPLQH</sequence>
<dbReference type="EMBL" id="VJMI01002671">
    <property type="protein sequence ID" value="KAF0774990.1"/>
    <property type="molecule type" value="Genomic_DNA"/>
</dbReference>
<evidence type="ECO:0000313" key="9">
    <source>
        <dbReference type="Proteomes" id="UP000469452"/>
    </source>
</evidence>
<dbReference type="InterPro" id="IPR008250">
    <property type="entry name" value="ATPase_P-typ_transduc_dom_A_sf"/>
</dbReference>
<evidence type="ECO:0000256" key="2">
    <source>
        <dbReference type="ARBA" id="ARBA00022692"/>
    </source>
</evidence>
<dbReference type="InterPro" id="IPR032631">
    <property type="entry name" value="P-type_ATPase_N"/>
</dbReference>
<comment type="caution">
    <text evidence="8">The sequence shown here is derived from an EMBL/GenBank/DDBJ whole genome shotgun (WGS) entry which is preliminary data.</text>
</comment>
<evidence type="ECO:0000256" key="1">
    <source>
        <dbReference type="ARBA" id="ARBA00004370"/>
    </source>
</evidence>
<dbReference type="Gene3D" id="2.70.150.10">
    <property type="entry name" value="Calcium-transporting ATPase, cytoplasmic transduction domain A"/>
    <property type="match status" value="1"/>
</dbReference>
<dbReference type="GO" id="GO:0140326">
    <property type="term" value="F:ATPase-coupled intramembrane lipid transporter activity"/>
    <property type="evidence" value="ECO:0007669"/>
    <property type="project" value="TreeGrafter"/>
</dbReference>
<dbReference type="Proteomes" id="UP000469452">
    <property type="component" value="Unassembled WGS sequence"/>
</dbReference>
<organism evidence="8 9">
    <name type="scientific">Aphanomyces astaci</name>
    <name type="common">Crayfish plague agent</name>
    <dbReference type="NCBI Taxonomy" id="112090"/>
    <lineage>
        <taxon>Eukaryota</taxon>
        <taxon>Sar</taxon>
        <taxon>Stramenopiles</taxon>
        <taxon>Oomycota</taxon>
        <taxon>Saprolegniomycetes</taxon>
        <taxon>Saprolegniales</taxon>
        <taxon>Verrucalvaceae</taxon>
        <taxon>Aphanomyces</taxon>
    </lineage>
</organism>
<dbReference type="Pfam" id="PF16209">
    <property type="entry name" value="PhoLip_ATPase_N"/>
    <property type="match status" value="1"/>
</dbReference>
<dbReference type="InterPro" id="IPR059000">
    <property type="entry name" value="ATPase_P-type_domA"/>
</dbReference>
<dbReference type="SUPFAM" id="SSF81665">
    <property type="entry name" value="Calcium ATPase, transmembrane domain M"/>
    <property type="match status" value="1"/>
</dbReference>
<dbReference type="Pfam" id="PF00122">
    <property type="entry name" value="E1-E2_ATPase"/>
    <property type="match status" value="1"/>
</dbReference>
<accession>A0A6A5AXK6</accession>
<dbReference type="GO" id="GO:0005886">
    <property type="term" value="C:plasma membrane"/>
    <property type="evidence" value="ECO:0007669"/>
    <property type="project" value="TreeGrafter"/>
</dbReference>
<comment type="subcellular location">
    <subcellularLocation>
        <location evidence="1">Membrane</location>
    </subcellularLocation>
</comment>
<dbReference type="InterPro" id="IPR023298">
    <property type="entry name" value="ATPase_P-typ_TM_dom_sf"/>
</dbReference>
<name>A0A6A5AXK6_APHAT</name>
<dbReference type="PROSITE" id="PS00154">
    <property type="entry name" value="ATPASE_E1_E2"/>
    <property type="match status" value="1"/>
</dbReference>
<dbReference type="InterPro" id="IPR018303">
    <property type="entry name" value="ATPase_P-typ_P_site"/>
</dbReference>
<evidence type="ECO:0000259" key="6">
    <source>
        <dbReference type="Pfam" id="PF00122"/>
    </source>
</evidence>
<keyword evidence="2 5" id="KW-0812">Transmembrane</keyword>
<dbReference type="GO" id="GO:0045332">
    <property type="term" value="P:phospholipid translocation"/>
    <property type="evidence" value="ECO:0007669"/>
    <property type="project" value="TreeGrafter"/>
</dbReference>
<feature type="transmembrane region" description="Helical" evidence="5">
    <location>
        <begin position="373"/>
        <end position="392"/>
    </location>
</feature>
<dbReference type="PANTHER" id="PTHR24092:SF150">
    <property type="entry name" value="PHOSPHOLIPID-TRANSPORTING ATPASE"/>
    <property type="match status" value="1"/>
</dbReference>
<proteinExistence type="predicted"/>
<feature type="domain" description="P-type ATPase N-terminal" evidence="7">
    <location>
        <begin position="63"/>
        <end position="115"/>
    </location>
</feature>
<keyword evidence="3 5" id="KW-1133">Transmembrane helix</keyword>
<feature type="transmembrane region" description="Helical" evidence="5">
    <location>
        <begin position="313"/>
        <end position="335"/>
    </location>
</feature>
<evidence type="ECO:0000313" key="8">
    <source>
        <dbReference type="EMBL" id="KAF0774990.1"/>
    </source>
</evidence>
<keyword evidence="4 5" id="KW-0472">Membrane</keyword>
<gene>
    <name evidence="8" type="ORF">AaE_001310</name>
</gene>
<dbReference type="PANTHER" id="PTHR24092">
    <property type="entry name" value="PROBABLE PHOSPHOLIPID-TRANSPORTING ATPASE"/>
    <property type="match status" value="1"/>
</dbReference>
<evidence type="ECO:0000256" key="4">
    <source>
        <dbReference type="ARBA" id="ARBA00023136"/>
    </source>
</evidence>
<feature type="domain" description="P-type ATPase A" evidence="6">
    <location>
        <begin position="154"/>
        <end position="275"/>
    </location>
</feature>
<protein>
    <submittedName>
        <fullName evidence="8">Uncharacterized protein</fullName>
    </submittedName>
</protein>
<dbReference type="SUPFAM" id="SSF81653">
    <property type="entry name" value="Calcium ATPase, transduction domain A"/>
    <property type="match status" value="1"/>
</dbReference>